<evidence type="ECO:0000313" key="2">
    <source>
        <dbReference type="Proteomes" id="UP000244168"/>
    </source>
</evidence>
<dbReference type="Proteomes" id="UP000244168">
    <property type="component" value="Unassembled WGS sequence"/>
</dbReference>
<accession>A0A2T5J6E0</accession>
<gene>
    <name evidence="1" type="ORF">C8P68_107104</name>
</gene>
<protein>
    <submittedName>
        <fullName evidence="1">Uncharacterized protein</fullName>
    </submittedName>
</protein>
<proteinExistence type="predicted"/>
<reference evidence="1 2" key="1">
    <citation type="submission" date="2018-04" db="EMBL/GenBank/DDBJ databases">
        <title>Genomic Encyclopedia of Archaeal and Bacterial Type Strains, Phase II (KMG-II): from individual species to whole genera.</title>
        <authorList>
            <person name="Goeker M."/>
        </authorList>
    </citation>
    <scope>NUCLEOTIDE SEQUENCE [LARGE SCALE GENOMIC DNA]</scope>
    <source>
        <strain evidence="1 2">DSM 26809</strain>
    </source>
</reference>
<sequence length="44" mass="5298">MALLTDKQETDLSYLIKKIYPQRMFHNSPFCRKAYLYNILKTSN</sequence>
<keyword evidence="2" id="KW-1185">Reference proteome</keyword>
<organism evidence="1 2">
    <name type="scientific">Mucilaginibacter yixingensis</name>
    <dbReference type="NCBI Taxonomy" id="1295612"/>
    <lineage>
        <taxon>Bacteria</taxon>
        <taxon>Pseudomonadati</taxon>
        <taxon>Bacteroidota</taxon>
        <taxon>Sphingobacteriia</taxon>
        <taxon>Sphingobacteriales</taxon>
        <taxon>Sphingobacteriaceae</taxon>
        <taxon>Mucilaginibacter</taxon>
    </lineage>
</organism>
<dbReference type="AlphaFoldDB" id="A0A2T5J6E0"/>
<comment type="caution">
    <text evidence="1">The sequence shown here is derived from an EMBL/GenBank/DDBJ whole genome shotgun (WGS) entry which is preliminary data.</text>
</comment>
<evidence type="ECO:0000313" key="1">
    <source>
        <dbReference type="EMBL" id="PTQ94041.1"/>
    </source>
</evidence>
<dbReference type="EMBL" id="QAOQ01000007">
    <property type="protein sequence ID" value="PTQ94041.1"/>
    <property type="molecule type" value="Genomic_DNA"/>
</dbReference>
<name>A0A2T5J6E0_9SPHI</name>